<evidence type="ECO:0000313" key="2">
    <source>
        <dbReference type="EMBL" id="MDM1050021.1"/>
    </source>
</evidence>
<keyword evidence="1" id="KW-0732">Signal</keyword>
<name>A0ABT7NRY7_9SPHI</name>
<evidence type="ECO:0000256" key="1">
    <source>
        <dbReference type="SAM" id="SignalP"/>
    </source>
</evidence>
<evidence type="ECO:0000313" key="3">
    <source>
        <dbReference type="Proteomes" id="UP001170954"/>
    </source>
</evidence>
<accession>A0ABT7NRY7</accession>
<sequence>MKNTLNKIGLLLVLALLMVSCSKDDSSSDDSEVFFRCKINGKLHEFNHSLSANDKPDDWNTIHFVTVGGRESKDMASPGFGFQLVSDEGAKETTYVAANGEGPELIGQYYIQNVVDGKIVSTTGYRGDGNDGSSFTLSITSLTKWGVKGTFSGVLEGDDVFLTVTEGEFSAPYNKN</sequence>
<organism evidence="2 3">
    <name type="scientific">Sphingobacterium hotanense</name>
    <dbReference type="NCBI Taxonomy" id="649196"/>
    <lineage>
        <taxon>Bacteria</taxon>
        <taxon>Pseudomonadati</taxon>
        <taxon>Bacteroidota</taxon>
        <taxon>Sphingobacteriia</taxon>
        <taxon>Sphingobacteriales</taxon>
        <taxon>Sphingobacteriaceae</taxon>
        <taxon>Sphingobacterium</taxon>
    </lineage>
</organism>
<reference evidence="2" key="2">
    <citation type="journal article" date="2022" name="Sci. Total Environ.">
        <title>Prevalence, transmission, and molecular epidemiology of tet(X)-positive bacteria among humans, animals, and environmental niches in China: An epidemiological, and genomic-based study.</title>
        <authorList>
            <person name="Dong N."/>
            <person name="Zeng Y."/>
            <person name="Cai C."/>
            <person name="Sun C."/>
            <person name="Lu J."/>
            <person name="Liu C."/>
            <person name="Zhou H."/>
            <person name="Sun Q."/>
            <person name="Shu L."/>
            <person name="Wang H."/>
            <person name="Wang Y."/>
            <person name="Wang S."/>
            <person name="Wu C."/>
            <person name="Chan E.W."/>
            <person name="Chen G."/>
            <person name="Shen Z."/>
            <person name="Chen S."/>
            <person name="Zhang R."/>
        </authorList>
    </citation>
    <scope>NUCLEOTIDE SEQUENCE</scope>
    <source>
        <strain evidence="2">R1692</strain>
    </source>
</reference>
<protein>
    <recommendedName>
        <fullName evidence="4">Lipid-binding hydrolase</fullName>
    </recommendedName>
</protein>
<dbReference type="Proteomes" id="UP001170954">
    <property type="component" value="Unassembled WGS sequence"/>
</dbReference>
<feature type="chain" id="PRO_5045408478" description="Lipid-binding hydrolase" evidence="1">
    <location>
        <begin position="23"/>
        <end position="176"/>
    </location>
</feature>
<dbReference type="RefSeq" id="WP_149525556.1">
    <property type="nucleotide sequence ID" value="NZ_CP030848.1"/>
</dbReference>
<proteinExistence type="predicted"/>
<feature type="signal peptide" evidence="1">
    <location>
        <begin position="1"/>
        <end position="22"/>
    </location>
</feature>
<gene>
    <name evidence="2" type="ORF">HX018_17415</name>
</gene>
<reference evidence="2" key="1">
    <citation type="submission" date="2020-06" db="EMBL/GenBank/DDBJ databases">
        <authorList>
            <person name="Dong N."/>
        </authorList>
    </citation>
    <scope>NUCLEOTIDE SEQUENCE</scope>
    <source>
        <strain evidence="2">R1692</strain>
    </source>
</reference>
<dbReference type="PROSITE" id="PS51257">
    <property type="entry name" value="PROKAR_LIPOPROTEIN"/>
    <property type="match status" value="1"/>
</dbReference>
<evidence type="ECO:0008006" key="4">
    <source>
        <dbReference type="Google" id="ProtNLM"/>
    </source>
</evidence>
<keyword evidence="3" id="KW-1185">Reference proteome</keyword>
<dbReference type="EMBL" id="JACAGK010000066">
    <property type="protein sequence ID" value="MDM1050021.1"/>
    <property type="molecule type" value="Genomic_DNA"/>
</dbReference>
<comment type="caution">
    <text evidence="2">The sequence shown here is derived from an EMBL/GenBank/DDBJ whole genome shotgun (WGS) entry which is preliminary data.</text>
</comment>